<evidence type="ECO:0000256" key="1">
    <source>
        <dbReference type="SAM" id="SignalP"/>
    </source>
</evidence>
<dbReference type="Proteomes" id="UP000504615">
    <property type="component" value="Unplaced"/>
</dbReference>
<dbReference type="InterPro" id="IPR038606">
    <property type="entry name" value="To_sf"/>
</dbReference>
<keyword evidence="2" id="KW-1185">Reference proteome</keyword>
<reference evidence="3" key="1">
    <citation type="submission" date="2025-08" db="UniProtKB">
        <authorList>
            <consortium name="RefSeq"/>
        </authorList>
    </citation>
    <scope>IDENTIFICATION</scope>
</reference>
<evidence type="ECO:0000313" key="3">
    <source>
        <dbReference type="RefSeq" id="XP_011636029.1"/>
    </source>
</evidence>
<protein>
    <submittedName>
        <fullName evidence="3">Uncharacterized protein LOC105426483</fullName>
    </submittedName>
</protein>
<dbReference type="Gene3D" id="3.15.10.30">
    <property type="entry name" value="Haemolymph juvenile hormone binding protein"/>
    <property type="match status" value="2"/>
</dbReference>
<dbReference type="PANTHER" id="PTHR11008:SF29">
    <property type="entry name" value="IP17226P"/>
    <property type="match status" value="1"/>
</dbReference>
<dbReference type="RefSeq" id="XP_011636029.1">
    <property type="nucleotide sequence ID" value="XM_011637727.2"/>
</dbReference>
<feature type="chain" id="PRO_5026806407" evidence="1">
    <location>
        <begin position="18"/>
        <end position="495"/>
    </location>
</feature>
<dbReference type="AlphaFoldDB" id="A0A6I9W2Q8"/>
<gene>
    <name evidence="3" type="primary">LOC105426483</name>
</gene>
<dbReference type="OrthoDB" id="6370791at2759"/>
<accession>A0A6I9W2Q8</accession>
<evidence type="ECO:0000313" key="2">
    <source>
        <dbReference type="Proteomes" id="UP000504615"/>
    </source>
</evidence>
<feature type="signal peptide" evidence="1">
    <location>
        <begin position="1"/>
        <end position="17"/>
    </location>
</feature>
<organism evidence="2 3">
    <name type="scientific">Pogonomyrmex barbatus</name>
    <name type="common">red harvester ant</name>
    <dbReference type="NCBI Taxonomy" id="144034"/>
    <lineage>
        <taxon>Eukaryota</taxon>
        <taxon>Metazoa</taxon>
        <taxon>Ecdysozoa</taxon>
        <taxon>Arthropoda</taxon>
        <taxon>Hexapoda</taxon>
        <taxon>Insecta</taxon>
        <taxon>Pterygota</taxon>
        <taxon>Neoptera</taxon>
        <taxon>Endopterygota</taxon>
        <taxon>Hymenoptera</taxon>
        <taxon>Apocrita</taxon>
        <taxon>Aculeata</taxon>
        <taxon>Formicoidea</taxon>
        <taxon>Formicidae</taxon>
        <taxon>Myrmicinae</taxon>
        <taxon>Pogonomyrmex</taxon>
    </lineage>
</organism>
<dbReference type="PANTHER" id="PTHR11008">
    <property type="entry name" value="PROTEIN TAKEOUT-LIKE PROTEIN"/>
    <property type="match status" value="1"/>
</dbReference>
<name>A0A6I9W2Q8_9HYME</name>
<dbReference type="InterPro" id="IPR010562">
    <property type="entry name" value="Haemolymph_juvenile_hormone-bd"/>
</dbReference>
<proteinExistence type="predicted"/>
<dbReference type="Pfam" id="PF06585">
    <property type="entry name" value="JHBP"/>
    <property type="match status" value="2"/>
</dbReference>
<keyword evidence="1" id="KW-0732">Signal</keyword>
<dbReference type="KEGG" id="pbar:105426483"/>
<sequence length="495" mass="54851">MKFIAFGLILICCHVWAIETNVELAKRTKLEQFLEGFKTTLRNGDSKLGIPVLDPFTLSELPINLNLSDIKCVEFEGVVTNARVDGLSEYTVNSANFKVIGLKMNMDLTWPLVTASTNYTMKASVAGVDVYGTGDANMVAQNFNFATQIAFSLKGNHIQIKSMSTRISLGGFDFHVTGLYDNDETSAALSKTISELMPQFIKDYQKTIVDTFNGIVTKMGNEILSKITFKDLMKMLGLYTTSLTEMKLIVALGLILICCNVWAIEINGKYDGDKLKGFLEKVKILIKTGNETLGIPVLDPFTQDRLEININEDVNLNGLLTNINVKGLSEYDINAGDYSIKLPLKIILTVNLSWPLITANTKYNIKGKIDDFEIYGDGTIDMAARGFGFDTEIQLGINGQHFKVNDLKLKLDLELLNLRITGLYNDEEISTVLSAIISDMASDIVRDASTASKIIPFVQKILDDFLSSKTISEILKIIGGGLYNIDRQVVKHLKI</sequence>
<dbReference type="SMART" id="SM00700">
    <property type="entry name" value="JHBP"/>
    <property type="match status" value="2"/>
</dbReference>
<dbReference type="GeneID" id="105426483"/>